<evidence type="ECO:0000256" key="2">
    <source>
        <dbReference type="ARBA" id="ARBA00022741"/>
    </source>
</evidence>
<dbReference type="PROSITE" id="PS51719">
    <property type="entry name" value="G_SEPTIN"/>
    <property type="match status" value="1"/>
</dbReference>
<comment type="caution">
    <text evidence="7">The sequence shown here is derived from an EMBL/GenBank/DDBJ whole genome shotgun (WGS) entry which is preliminary data.</text>
</comment>
<keyword evidence="3 4" id="KW-0342">GTP-binding</keyword>
<name>A0AAV5QK21_9ASCO</name>
<comment type="subcellular location">
    <subcellularLocation>
        <location evidence="1">Bud neck</location>
    </subcellularLocation>
</comment>
<evidence type="ECO:0000313" key="8">
    <source>
        <dbReference type="Proteomes" id="UP001360560"/>
    </source>
</evidence>
<dbReference type="RefSeq" id="XP_064851845.1">
    <property type="nucleotide sequence ID" value="XM_064995773.1"/>
</dbReference>
<dbReference type="SUPFAM" id="SSF52540">
    <property type="entry name" value="P-loop containing nucleoside triphosphate hydrolases"/>
    <property type="match status" value="1"/>
</dbReference>
<evidence type="ECO:0000256" key="5">
    <source>
        <dbReference type="SAM" id="MobiDB-lite"/>
    </source>
</evidence>
<dbReference type="PANTHER" id="PTHR18884">
    <property type="entry name" value="SEPTIN"/>
    <property type="match status" value="1"/>
</dbReference>
<dbReference type="Pfam" id="PF00735">
    <property type="entry name" value="Septin"/>
    <property type="match status" value="1"/>
</dbReference>
<dbReference type="InterPro" id="IPR027417">
    <property type="entry name" value="P-loop_NTPase"/>
</dbReference>
<dbReference type="InterPro" id="IPR030379">
    <property type="entry name" value="G_SEPTIN_dom"/>
</dbReference>
<gene>
    <name evidence="7" type="ORF">DASC09_021700</name>
</gene>
<dbReference type="GO" id="GO:0031105">
    <property type="term" value="C:septin complex"/>
    <property type="evidence" value="ECO:0007669"/>
    <property type="project" value="UniProtKB-ARBA"/>
</dbReference>
<keyword evidence="2 4" id="KW-0547">Nucleotide-binding</keyword>
<dbReference type="CDD" id="cd01850">
    <property type="entry name" value="CDC_Septin"/>
    <property type="match status" value="1"/>
</dbReference>
<dbReference type="PIRSF" id="PIRSF006698">
    <property type="entry name" value="Septin"/>
    <property type="match status" value="1"/>
</dbReference>
<feature type="domain" description="Septin-type G" evidence="6">
    <location>
        <begin position="18"/>
        <end position="296"/>
    </location>
</feature>
<dbReference type="Gene3D" id="3.40.50.300">
    <property type="entry name" value="P-loop containing nucleotide triphosphate hydrolases"/>
    <property type="match status" value="1"/>
</dbReference>
<dbReference type="GO" id="GO:0005525">
    <property type="term" value="F:GTP binding"/>
    <property type="evidence" value="ECO:0007669"/>
    <property type="project" value="UniProtKB-KW"/>
</dbReference>
<dbReference type="InterPro" id="IPR016491">
    <property type="entry name" value="Septin"/>
</dbReference>
<evidence type="ECO:0000256" key="3">
    <source>
        <dbReference type="ARBA" id="ARBA00023134"/>
    </source>
</evidence>
<sequence length="396" mass="45230">MVAVIQSSALRKKKSLKKGIQFTLMVVGQSGTGRSTFINSLCGQEVVVPSSTIPDPKDDSLKKEMTMRTENVELEDAEGVKISLTIIDTPGFGDSIDNEMTFEKIIDYIRHQYDEILLEESRVRRNPRFKDGRVHALLYFIVPTGHGLREIDVTIMSKLSSLVNVIPVISKSDSLTREELELNKKLINEDMKHYGIPIYGFPFDLDYDDEETIDANTYLKTLIPFAVVGSNDTFEADDGSLIRARKYPWGLVDIEDPEQSDFIILRNALLISHLQDLKEYTHEVLYEKFRTEALSGKNDEADEADDSVLQVAQAKEIIKSRSASVGKGSEGYLAREEQIKLEEERLREYEEKVEQELLKKRQELLDREKELREMEERLTKERLQSPALSAAPTEDY</sequence>
<evidence type="ECO:0000256" key="4">
    <source>
        <dbReference type="RuleBase" id="RU004560"/>
    </source>
</evidence>
<dbReference type="GeneID" id="90072824"/>
<accession>A0AAV5QK21</accession>
<dbReference type="GO" id="GO:0005935">
    <property type="term" value="C:cellular bud neck"/>
    <property type="evidence" value="ECO:0007669"/>
    <property type="project" value="UniProtKB-SubCell"/>
</dbReference>
<evidence type="ECO:0000256" key="1">
    <source>
        <dbReference type="ARBA" id="ARBA00004266"/>
    </source>
</evidence>
<organism evidence="7 8">
    <name type="scientific">Saccharomycopsis crataegensis</name>
    <dbReference type="NCBI Taxonomy" id="43959"/>
    <lineage>
        <taxon>Eukaryota</taxon>
        <taxon>Fungi</taxon>
        <taxon>Dikarya</taxon>
        <taxon>Ascomycota</taxon>
        <taxon>Saccharomycotina</taxon>
        <taxon>Saccharomycetes</taxon>
        <taxon>Saccharomycopsidaceae</taxon>
        <taxon>Saccharomycopsis</taxon>
    </lineage>
</organism>
<keyword evidence="8" id="KW-1185">Reference proteome</keyword>
<dbReference type="EMBL" id="BTFZ01000003">
    <property type="protein sequence ID" value="GMM34845.1"/>
    <property type="molecule type" value="Genomic_DNA"/>
</dbReference>
<dbReference type="AlphaFoldDB" id="A0AAV5QK21"/>
<protein>
    <submittedName>
        <fullName evidence="7">Septin</fullName>
    </submittedName>
</protein>
<evidence type="ECO:0000313" key="7">
    <source>
        <dbReference type="EMBL" id="GMM34845.1"/>
    </source>
</evidence>
<feature type="region of interest" description="Disordered" evidence="5">
    <location>
        <begin position="375"/>
        <end position="396"/>
    </location>
</feature>
<dbReference type="FunFam" id="3.40.50.300:FF:001557">
    <property type="entry name" value="Septin homolog spn3"/>
    <property type="match status" value="1"/>
</dbReference>
<evidence type="ECO:0000259" key="6">
    <source>
        <dbReference type="PROSITE" id="PS51719"/>
    </source>
</evidence>
<reference evidence="7 8" key="1">
    <citation type="journal article" date="2023" name="Elife">
        <title>Identification of key yeast species and microbe-microbe interactions impacting larval growth of Drosophila in the wild.</title>
        <authorList>
            <person name="Mure A."/>
            <person name="Sugiura Y."/>
            <person name="Maeda R."/>
            <person name="Honda K."/>
            <person name="Sakurai N."/>
            <person name="Takahashi Y."/>
            <person name="Watada M."/>
            <person name="Katoh T."/>
            <person name="Gotoh A."/>
            <person name="Gotoh Y."/>
            <person name="Taniguchi I."/>
            <person name="Nakamura K."/>
            <person name="Hayashi T."/>
            <person name="Katayama T."/>
            <person name="Uemura T."/>
            <person name="Hattori Y."/>
        </authorList>
    </citation>
    <scope>NUCLEOTIDE SEQUENCE [LARGE SCALE GENOMIC DNA]</scope>
    <source>
        <strain evidence="7 8">SC-9</strain>
    </source>
</reference>
<comment type="similarity">
    <text evidence="4">Belongs to the TRAFAC class TrmE-Era-EngA-EngB-Septin-like GTPase superfamily. Septin GTPase family.</text>
</comment>
<proteinExistence type="inferred from homology"/>
<dbReference type="Proteomes" id="UP001360560">
    <property type="component" value="Unassembled WGS sequence"/>
</dbReference>